<dbReference type="OrthoDB" id="2353340at2759"/>
<dbReference type="AlphaFoldDB" id="A0A1X2I854"/>
<proteinExistence type="predicted"/>
<keyword evidence="2" id="KW-1185">Reference proteome</keyword>
<protein>
    <submittedName>
        <fullName evidence="1">Uncharacterized protein</fullName>
    </submittedName>
</protein>
<organism evidence="1 2">
    <name type="scientific">Absidia repens</name>
    <dbReference type="NCBI Taxonomy" id="90262"/>
    <lineage>
        <taxon>Eukaryota</taxon>
        <taxon>Fungi</taxon>
        <taxon>Fungi incertae sedis</taxon>
        <taxon>Mucoromycota</taxon>
        <taxon>Mucoromycotina</taxon>
        <taxon>Mucoromycetes</taxon>
        <taxon>Mucorales</taxon>
        <taxon>Cunninghamellaceae</taxon>
        <taxon>Absidia</taxon>
    </lineage>
</organism>
<evidence type="ECO:0000313" key="2">
    <source>
        <dbReference type="Proteomes" id="UP000193560"/>
    </source>
</evidence>
<comment type="caution">
    <text evidence="1">The sequence shown here is derived from an EMBL/GenBank/DDBJ whole genome shotgun (WGS) entry which is preliminary data.</text>
</comment>
<sequence>MYIPHSSYTYSNFSIHKTNMKFSIVAALVALSAASVSAAGDYTFSGTVYAYLNDMDHPKTSFLKKGSGKQVLTNGAGCKGSKLLPGTGDSISGTFTAVKNQWDFNGKHDNEIAMGYIKVGNQCLTITKGNPLSLDTCPSFDEEIKAGNKFAWFHDHRNSAIWAYGGDANAVEHNGVNFATANLQTKGKTLKGTSMREDPLKNTFLGLGHVSLGHAAHSPRGCE</sequence>
<evidence type="ECO:0000313" key="1">
    <source>
        <dbReference type="EMBL" id="ORZ11456.1"/>
    </source>
</evidence>
<name>A0A1X2I854_9FUNG</name>
<gene>
    <name evidence="1" type="ORF">BCR42DRAFT_493997</name>
</gene>
<dbReference type="EMBL" id="MCGE01000021">
    <property type="protein sequence ID" value="ORZ11456.1"/>
    <property type="molecule type" value="Genomic_DNA"/>
</dbReference>
<accession>A0A1X2I854</accession>
<reference evidence="1 2" key="1">
    <citation type="submission" date="2016-07" db="EMBL/GenBank/DDBJ databases">
        <title>Pervasive Adenine N6-methylation of Active Genes in Fungi.</title>
        <authorList>
            <consortium name="DOE Joint Genome Institute"/>
            <person name="Mondo S.J."/>
            <person name="Dannebaum R.O."/>
            <person name="Kuo R.C."/>
            <person name="Labutti K."/>
            <person name="Haridas S."/>
            <person name="Kuo A."/>
            <person name="Salamov A."/>
            <person name="Ahrendt S.R."/>
            <person name="Lipzen A."/>
            <person name="Sullivan W."/>
            <person name="Andreopoulos W.B."/>
            <person name="Clum A."/>
            <person name="Lindquist E."/>
            <person name="Daum C."/>
            <person name="Ramamoorthy G.K."/>
            <person name="Gryganskyi A."/>
            <person name="Culley D."/>
            <person name="Magnuson J.K."/>
            <person name="James T.Y."/>
            <person name="O'Malley M.A."/>
            <person name="Stajich J.E."/>
            <person name="Spatafora J.W."/>
            <person name="Visel A."/>
            <person name="Grigoriev I.V."/>
        </authorList>
    </citation>
    <scope>NUCLEOTIDE SEQUENCE [LARGE SCALE GENOMIC DNA]</scope>
    <source>
        <strain evidence="1 2">NRRL 1336</strain>
    </source>
</reference>
<dbReference type="Proteomes" id="UP000193560">
    <property type="component" value="Unassembled WGS sequence"/>
</dbReference>